<keyword evidence="2" id="KW-0808">Transferase</keyword>
<dbReference type="RefSeq" id="WP_131479417.1">
    <property type="nucleotide sequence ID" value="NZ_SJDL01000005.1"/>
</dbReference>
<protein>
    <submittedName>
        <fullName evidence="2">Polysaccharide pyruvyl transferase family protein</fullName>
    </submittedName>
</protein>
<gene>
    <name evidence="2" type="ORF">EZI54_04325</name>
</gene>
<evidence type="ECO:0000259" key="1">
    <source>
        <dbReference type="Pfam" id="PF04230"/>
    </source>
</evidence>
<dbReference type="GO" id="GO:0016740">
    <property type="term" value="F:transferase activity"/>
    <property type="evidence" value="ECO:0007669"/>
    <property type="project" value="UniProtKB-KW"/>
</dbReference>
<organism evidence="2 3">
    <name type="scientific">Marinobacter halodurans</name>
    <dbReference type="NCBI Taxonomy" id="2528979"/>
    <lineage>
        <taxon>Bacteria</taxon>
        <taxon>Pseudomonadati</taxon>
        <taxon>Pseudomonadota</taxon>
        <taxon>Gammaproteobacteria</taxon>
        <taxon>Pseudomonadales</taxon>
        <taxon>Marinobacteraceae</taxon>
        <taxon>Marinobacter</taxon>
    </lineage>
</organism>
<proteinExistence type="predicted"/>
<name>A0ABY1ZNV0_9GAMM</name>
<dbReference type="EMBL" id="SJDL01000005">
    <property type="protein sequence ID" value="TBW58088.1"/>
    <property type="molecule type" value="Genomic_DNA"/>
</dbReference>
<feature type="domain" description="Polysaccharide pyruvyl transferase" evidence="1">
    <location>
        <begin position="29"/>
        <end position="275"/>
    </location>
</feature>
<dbReference type="Pfam" id="PF04230">
    <property type="entry name" value="PS_pyruv_trans"/>
    <property type="match status" value="1"/>
</dbReference>
<sequence length="303" mass="33953">MKLSQPDFEALVRKECSGSTLTLASFPGNAGDHLITMCSLSTLEKLGLKVQLALPGARLDENARQGTLLVAGGGNLVPLYDDVARLIRQTRDVCRRLVVLPHTIAGHEPLLQDLPDGTLIFCREKPSFDYVSQQASARTYLCDDMVFYGDMSLYRQSNLPLTWLRELLGAPWAKGLNRRKYIAAKLRLLGSWCIRRLGPGRIRDGHLYRTDRESAGRTIPSDNCDASVVFDYGQASLDRVRESARDFVNYIDQFDIVRTDRLHACIAAARLGKTVYFSGGSYHKCRSVYENSIDGQFDNVIWT</sequence>
<reference evidence="2 3" key="1">
    <citation type="submission" date="2019-02" db="EMBL/GenBank/DDBJ databases">
        <title>Marinobacter halodurans sp. nov., a marine bacterium isolated from sea tidal flat.</title>
        <authorList>
            <person name="Yoo Y."/>
            <person name="Lee D.W."/>
            <person name="Kim B.S."/>
            <person name="Kim J.-J."/>
        </authorList>
    </citation>
    <scope>NUCLEOTIDE SEQUENCE [LARGE SCALE GENOMIC DNA]</scope>
    <source>
        <strain evidence="2 3">YJ-S3-2</strain>
    </source>
</reference>
<evidence type="ECO:0000313" key="2">
    <source>
        <dbReference type="EMBL" id="TBW58088.1"/>
    </source>
</evidence>
<dbReference type="Proteomes" id="UP000313645">
    <property type="component" value="Unassembled WGS sequence"/>
</dbReference>
<keyword evidence="3" id="KW-1185">Reference proteome</keyword>
<evidence type="ECO:0000313" key="3">
    <source>
        <dbReference type="Proteomes" id="UP000313645"/>
    </source>
</evidence>
<accession>A0ABY1ZNV0</accession>
<comment type="caution">
    <text evidence="2">The sequence shown here is derived from an EMBL/GenBank/DDBJ whole genome shotgun (WGS) entry which is preliminary data.</text>
</comment>
<dbReference type="InterPro" id="IPR007345">
    <property type="entry name" value="Polysacch_pyruvyl_Trfase"/>
</dbReference>